<comment type="caution">
    <text evidence="2">The sequence shown here is derived from an EMBL/GenBank/DDBJ whole genome shotgun (WGS) entry which is preliminary data.</text>
</comment>
<evidence type="ECO:0000256" key="1">
    <source>
        <dbReference type="SAM" id="Phobius"/>
    </source>
</evidence>
<feature type="transmembrane region" description="Helical" evidence="1">
    <location>
        <begin position="122"/>
        <end position="141"/>
    </location>
</feature>
<keyword evidence="1" id="KW-0472">Membrane</keyword>
<feature type="transmembrane region" description="Helical" evidence="1">
    <location>
        <begin position="43"/>
        <end position="65"/>
    </location>
</feature>
<keyword evidence="1" id="KW-1133">Transmembrane helix</keyword>
<evidence type="ECO:0000313" key="2">
    <source>
        <dbReference type="EMBL" id="EWH14819.1"/>
    </source>
</evidence>
<dbReference type="EMBL" id="ARZX01000002">
    <property type="protein sequence ID" value="EWH14819.1"/>
    <property type="molecule type" value="Genomic_DNA"/>
</dbReference>
<reference evidence="2 3" key="1">
    <citation type="journal article" date="2014" name="Genome Announc.">
        <title>Draft Genome Sequence of the Carrageenan-Degrading Bacterium Cellulophaga sp. Strain KL-A, Isolated from Decaying Marine Algae.</title>
        <authorList>
            <person name="Shan D."/>
            <person name="Ying J."/>
            <person name="Li X."/>
            <person name="Gao Z."/>
            <person name="Wei G."/>
            <person name="Shao Z."/>
        </authorList>
    </citation>
    <scope>NUCLEOTIDE SEQUENCE [LARGE SCALE GENOMIC DNA]</scope>
    <source>
        <strain evidence="2 3">KL-A</strain>
    </source>
</reference>
<dbReference type="Proteomes" id="UP000019275">
    <property type="component" value="Unassembled WGS sequence"/>
</dbReference>
<protein>
    <submittedName>
        <fullName evidence="2">Uncharacterized protein</fullName>
    </submittedName>
</protein>
<gene>
    <name evidence="2" type="ORF">KLA_03287</name>
</gene>
<feature type="transmembrane region" description="Helical" evidence="1">
    <location>
        <begin position="71"/>
        <end position="92"/>
    </location>
</feature>
<proteinExistence type="predicted"/>
<evidence type="ECO:0000313" key="3">
    <source>
        <dbReference type="Proteomes" id="UP000019275"/>
    </source>
</evidence>
<organism evidence="2 3">
    <name type="scientific">Cellulophaga geojensis KL-A</name>
    <dbReference type="NCBI Taxonomy" id="1328323"/>
    <lineage>
        <taxon>Bacteria</taxon>
        <taxon>Pseudomonadati</taxon>
        <taxon>Bacteroidota</taxon>
        <taxon>Flavobacteriia</taxon>
        <taxon>Flavobacteriales</taxon>
        <taxon>Flavobacteriaceae</taxon>
        <taxon>Cellulophaga</taxon>
    </lineage>
</organism>
<keyword evidence="3" id="KW-1185">Reference proteome</keyword>
<feature type="transmembrane region" description="Helical" evidence="1">
    <location>
        <begin position="161"/>
        <end position="180"/>
    </location>
</feature>
<dbReference type="RefSeq" id="WP_034643793.1">
    <property type="nucleotide sequence ID" value="NZ_ARZX01000002.1"/>
</dbReference>
<keyword evidence="1" id="KW-0812">Transmembrane</keyword>
<name>A0ABN0RSB5_9FLAO</name>
<accession>A0ABN0RSB5</accession>
<sequence length="198" mass="22721">MNIDEMQAVWQQMDKDLKKQKKITNTLVMKMTQERYKNKFGKLATYETLGALVCFVAAIVIVFNFGKLNTWYLALCGVLLTVYFVALPALVLKYLYAIKAINIDVASYAVTLKKYLKAKNKLLLVQQLGIYLNFVALLLVIPVFSKLYKNKDVFITPNTTWFWLVPVLVVLLLVVSKWGYNCYVKITSSAENLLKELE</sequence>